<reference evidence="2 3" key="1">
    <citation type="submission" date="2013-11" db="EMBL/GenBank/DDBJ databases">
        <title>The Genome Sequence of Plasmodium yoelii 17X.</title>
        <authorList>
            <consortium name="The Broad Institute Genomics Platform"/>
            <consortium name="The Broad Institute Genome Sequencing Center for Infectious Disease"/>
            <person name="Neafsey D."/>
            <person name="Adams J."/>
            <person name="Walker B."/>
            <person name="Young S.K."/>
            <person name="Zeng Q."/>
            <person name="Gargeya S."/>
            <person name="Fitzgerald M."/>
            <person name="Haas B."/>
            <person name="Abouelleil A."/>
            <person name="Alvarado L."/>
            <person name="Chapman S.B."/>
            <person name="Gainer-Dewar J."/>
            <person name="Goldberg J."/>
            <person name="Griggs A."/>
            <person name="Gujja S."/>
            <person name="Hansen M."/>
            <person name="Howarth C."/>
            <person name="Imamovic A."/>
            <person name="Ireland A."/>
            <person name="Larimer J."/>
            <person name="McCowan C."/>
            <person name="Murphy C."/>
            <person name="Pearson M."/>
            <person name="Poon T.W."/>
            <person name="Priest M."/>
            <person name="Roberts A."/>
            <person name="Saif S."/>
            <person name="Shea T."/>
            <person name="Sykes S."/>
            <person name="Wortman J."/>
            <person name="Nusbaum C."/>
            <person name="Birren B."/>
        </authorList>
    </citation>
    <scope>NUCLEOTIDE SEQUENCE [LARGE SCALE GENOMIC DNA]</scope>
    <source>
        <strain evidence="2 3">17X</strain>
    </source>
</reference>
<feature type="region of interest" description="Disordered" evidence="1">
    <location>
        <begin position="261"/>
        <end position="285"/>
    </location>
</feature>
<organism evidence="2 3">
    <name type="scientific">Plasmodium yoelii 17X</name>
    <dbReference type="NCBI Taxonomy" id="1323249"/>
    <lineage>
        <taxon>Eukaryota</taxon>
        <taxon>Sar</taxon>
        <taxon>Alveolata</taxon>
        <taxon>Apicomplexa</taxon>
        <taxon>Aconoidasida</taxon>
        <taxon>Haemosporida</taxon>
        <taxon>Plasmodiidae</taxon>
        <taxon>Plasmodium</taxon>
        <taxon>Plasmodium (Vinckeia)</taxon>
    </lineage>
</organism>
<evidence type="ECO:0000313" key="2">
    <source>
        <dbReference type="EMBL" id="ETB60450.1"/>
    </source>
</evidence>
<evidence type="ECO:0008006" key="4">
    <source>
        <dbReference type="Google" id="ProtNLM"/>
    </source>
</evidence>
<evidence type="ECO:0000256" key="1">
    <source>
        <dbReference type="SAM" id="MobiDB-lite"/>
    </source>
</evidence>
<dbReference type="EMBL" id="KI635763">
    <property type="protein sequence ID" value="ETB60450.1"/>
    <property type="molecule type" value="Genomic_DNA"/>
</dbReference>
<feature type="region of interest" description="Disordered" evidence="1">
    <location>
        <begin position="72"/>
        <end position="93"/>
    </location>
</feature>
<proteinExistence type="predicted"/>
<feature type="compositionally biased region" description="Polar residues" evidence="1">
    <location>
        <begin position="124"/>
        <end position="143"/>
    </location>
</feature>
<evidence type="ECO:0000313" key="3">
    <source>
        <dbReference type="Proteomes" id="UP000018538"/>
    </source>
</evidence>
<keyword evidence="3" id="KW-1185">Reference proteome</keyword>
<dbReference type="OrthoDB" id="373023at2759"/>
<feature type="compositionally biased region" description="Basic and acidic residues" evidence="1">
    <location>
        <begin position="209"/>
        <end position="220"/>
    </location>
</feature>
<accession>V7PNA4</accession>
<sequence length="305" mass="35159">MKTEFSYSFSSLSFYWHIYIFFSLFYCIDFESDEDNYANDINSSTTAQSFIEKDDLYFDDFFDSEETIKDAVKKGSKNKNSNTSSRNDSTKNMIKKLNKTSNVEFKNKNSFNEEDNQYEFSGVKSETNKQSLRSPNKNGAQSNLKDKKDKNTQNNMGQINLEEYEITNDELPSDIMSEAYDALAPTLHKKEKSNNESTKYKLKNNSSTKDPKYVPYKKGENSISPHIHADVYKKNKKMDEMLEEYEQELSNDDIMELESHNEDTPVIAETEDHDGDDDSNEPNSGSISFLSSLTLIILGLIYIMN</sequence>
<dbReference type="Proteomes" id="UP000018538">
    <property type="component" value="Unassembled WGS sequence"/>
</dbReference>
<gene>
    <name evidence="2" type="ORF">YYC_02733</name>
</gene>
<feature type="region of interest" description="Disordered" evidence="1">
    <location>
        <begin position="116"/>
        <end position="157"/>
    </location>
</feature>
<feature type="compositionally biased region" description="Acidic residues" evidence="1">
    <location>
        <begin position="269"/>
        <end position="280"/>
    </location>
</feature>
<name>V7PNA4_PLAYE</name>
<feature type="region of interest" description="Disordered" evidence="1">
    <location>
        <begin position="186"/>
        <end position="221"/>
    </location>
</feature>
<dbReference type="AlphaFoldDB" id="V7PNA4"/>
<protein>
    <recommendedName>
        <fullName evidence="4">Rhoptry-associated membrane antigen</fullName>
    </recommendedName>
</protein>
<feature type="compositionally biased region" description="Low complexity" evidence="1">
    <location>
        <begin position="78"/>
        <end position="92"/>
    </location>
</feature>